<evidence type="ECO:0000256" key="6">
    <source>
        <dbReference type="RuleBase" id="RU000461"/>
    </source>
</evidence>
<proteinExistence type="inferred from homology"/>
<comment type="similarity">
    <text evidence="6">Belongs to the cytochrome P450 family.</text>
</comment>
<dbReference type="InterPro" id="IPR002401">
    <property type="entry name" value="Cyt_P450_E_grp-I"/>
</dbReference>
<keyword evidence="3 5" id="KW-0479">Metal-binding</keyword>
<evidence type="ECO:0000256" key="2">
    <source>
        <dbReference type="ARBA" id="ARBA00022617"/>
    </source>
</evidence>
<dbReference type="InterPro" id="IPR017972">
    <property type="entry name" value="Cyt_P450_CS"/>
</dbReference>
<dbReference type="Proteomes" id="UP000286045">
    <property type="component" value="Unassembled WGS sequence"/>
</dbReference>
<evidence type="ECO:0000313" key="9">
    <source>
        <dbReference type="Proteomes" id="UP000286045"/>
    </source>
</evidence>
<dbReference type="GO" id="GO:0004497">
    <property type="term" value="F:monooxygenase activity"/>
    <property type="evidence" value="ECO:0007669"/>
    <property type="project" value="UniProtKB-KW"/>
</dbReference>
<evidence type="ECO:0000256" key="7">
    <source>
        <dbReference type="SAM" id="Phobius"/>
    </source>
</evidence>
<feature type="transmembrane region" description="Helical" evidence="7">
    <location>
        <begin position="6"/>
        <end position="28"/>
    </location>
</feature>
<dbReference type="InterPro" id="IPR050121">
    <property type="entry name" value="Cytochrome_P450_monoxygenase"/>
</dbReference>
<evidence type="ECO:0008006" key="10">
    <source>
        <dbReference type="Google" id="ProtNLM"/>
    </source>
</evidence>
<feature type="binding site" description="axial binding residue" evidence="5">
    <location>
        <position position="418"/>
    </location>
    <ligand>
        <name>heme</name>
        <dbReference type="ChEBI" id="CHEBI:30413"/>
    </ligand>
    <ligandPart>
        <name>Fe</name>
        <dbReference type="ChEBI" id="CHEBI:18248"/>
    </ligandPart>
</feature>
<evidence type="ECO:0000313" key="8">
    <source>
        <dbReference type="EMBL" id="RWA09086.1"/>
    </source>
</evidence>
<keyword evidence="6" id="KW-0503">Monooxygenase</keyword>
<organism evidence="8 9">
    <name type="scientific">Xylaria grammica</name>
    <dbReference type="NCBI Taxonomy" id="363999"/>
    <lineage>
        <taxon>Eukaryota</taxon>
        <taxon>Fungi</taxon>
        <taxon>Dikarya</taxon>
        <taxon>Ascomycota</taxon>
        <taxon>Pezizomycotina</taxon>
        <taxon>Sordariomycetes</taxon>
        <taxon>Xylariomycetidae</taxon>
        <taxon>Xylariales</taxon>
        <taxon>Xylariaceae</taxon>
        <taxon>Xylaria</taxon>
    </lineage>
</organism>
<evidence type="ECO:0000256" key="1">
    <source>
        <dbReference type="ARBA" id="ARBA00001971"/>
    </source>
</evidence>
<dbReference type="PROSITE" id="PS00086">
    <property type="entry name" value="CYTOCHROME_P450"/>
    <property type="match status" value="1"/>
</dbReference>
<keyword evidence="4 5" id="KW-0408">Iron</keyword>
<dbReference type="AlphaFoldDB" id="A0A439D3U7"/>
<protein>
    <recommendedName>
        <fullName evidence="10">Cytochrome P450</fullName>
    </recommendedName>
</protein>
<keyword evidence="7" id="KW-0472">Membrane</keyword>
<dbReference type="InterPro" id="IPR036396">
    <property type="entry name" value="Cyt_P450_sf"/>
</dbReference>
<dbReference type="EMBL" id="RYZI01000169">
    <property type="protein sequence ID" value="RWA09086.1"/>
    <property type="molecule type" value="Genomic_DNA"/>
</dbReference>
<dbReference type="GO" id="GO:0020037">
    <property type="term" value="F:heme binding"/>
    <property type="evidence" value="ECO:0007669"/>
    <property type="project" value="InterPro"/>
</dbReference>
<dbReference type="PANTHER" id="PTHR24305">
    <property type="entry name" value="CYTOCHROME P450"/>
    <property type="match status" value="1"/>
</dbReference>
<evidence type="ECO:0000256" key="5">
    <source>
        <dbReference type="PIRSR" id="PIRSR602401-1"/>
    </source>
</evidence>
<dbReference type="PANTHER" id="PTHR24305:SF226">
    <property type="entry name" value="CYTOCHROME P450 MONOOXYGENASE"/>
    <property type="match status" value="1"/>
</dbReference>
<dbReference type="STRING" id="363999.A0A439D3U7"/>
<dbReference type="InterPro" id="IPR001128">
    <property type="entry name" value="Cyt_P450"/>
</dbReference>
<keyword evidence="7" id="KW-0812">Transmembrane</keyword>
<reference evidence="8 9" key="1">
    <citation type="submission" date="2018-12" db="EMBL/GenBank/DDBJ databases">
        <title>Draft genome sequence of Xylaria grammica IHI A82.</title>
        <authorList>
            <person name="Buettner E."/>
            <person name="Kellner H."/>
        </authorList>
    </citation>
    <scope>NUCLEOTIDE SEQUENCE [LARGE SCALE GENOMIC DNA]</scope>
    <source>
        <strain evidence="8 9">IHI A82</strain>
    </source>
</reference>
<comment type="cofactor">
    <cofactor evidence="1 5">
        <name>heme</name>
        <dbReference type="ChEBI" id="CHEBI:30413"/>
    </cofactor>
</comment>
<keyword evidence="2 5" id="KW-0349">Heme</keyword>
<evidence type="ECO:0000256" key="3">
    <source>
        <dbReference type="ARBA" id="ARBA00022723"/>
    </source>
</evidence>
<accession>A0A439D3U7</accession>
<comment type="caution">
    <text evidence="8">The sequence shown here is derived from an EMBL/GenBank/DDBJ whole genome shotgun (WGS) entry which is preliminary data.</text>
</comment>
<dbReference type="GO" id="GO:0016705">
    <property type="term" value="F:oxidoreductase activity, acting on paired donors, with incorporation or reduction of molecular oxygen"/>
    <property type="evidence" value="ECO:0007669"/>
    <property type="project" value="InterPro"/>
</dbReference>
<dbReference type="PRINTS" id="PR00463">
    <property type="entry name" value="EP450I"/>
</dbReference>
<gene>
    <name evidence="8" type="ORF">EKO27_g6020</name>
</gene>
<dbReference type="Gene3D" id="1.10.630.10">
    <property type="entry name" value="Cytochrome P450"/>
    <property type="match status" value="2"/>
</dbReference>
<name>A0A439D3U7_9PEZI</name>
<dbReference type="GO" id="GO:0005506">
    <property type="term" value="F:iron ion binding"/>
    <property type="evidence" value="ECO:0007669"/>
    <property type="project" value="InterPro"/>
</dbReference>
<evidence type="ECO:0000256" key="4">
    <source>
        <dbReference type="ARBA" id="ARBA00023004"/>
    </source>
</evidence>
<keyword evidence="9" id="KW-1185">Reference proteome</keyword>
<sequence length="494" mass="56493">MDLLRVLVATAPYAAIFVVSYCLLIGLYRSLFHPLNRFPGPITARFTDFYSVFFAAQTILHRRTRQDHLKYGPVIRHGPNKLVFNSVSALQEAIYQNDGVTKSRAYLVSQRAPDKYSLWNALDQNLHRSKRKIVGQVVSDRSMRAFEPTMIEQVDIFIHQILLASQVDTPVNVAERCKWLGMDIVGHLSFAFPLNLQTDPLYRFIIKSAATANYFLNINMQMPPLALLRAELFIYLRAVMRGKSYLRTIQKMIKTRLAKDTHAEHDFYSFVADEMVISKDDSIWNSEIWSEAIFFLTADEIRAAFDSGASIRNGPRLASCSYLRACFDEALRMSPPITGTLWRQQAVHRGDSEPLVIDGHIIPHGTQIGVNIYSLHHNEEYFPRPFEYIPERWLPGHPEYEMTNRNAFAAFSVGPRGCAGKPMAYLEASLVIAKTLWYFDFEEIVDNTKETGQLSDDQANEYQLNDIVVSTHDGPWLKFFPRPTCETSPSMEKS</sequence>
<dbReference type="SUPFAM" id="SSF48264">
    <property type="entry name" value="Cytochrome P450"/>
    <property type="match status" value="1"/>
</dbReference>
<dbReference type="Pfam" id="PF00067">
    <property type="entry name" value="p450"/>
    <property type="match status" value="2"/>
</dbReference>
<keyword evidence="6" id="KW-0560">Oxidoreductase</keyword>
<keyword evidence="7" id="KW-1133">Transmembrane helix</keyword>